<organism evidence="10 11">
    <name type="scientific">Littorina saxatilis</name>
    <dbReference type="NCBI Taxonomy" id="31220"/>
    <lineage>
        <taxon>Eukaryota</taxon>
        <taxon>Metazoa</taxon>
        <taxon>Spiralia</taxon>
        <taxon>Lophotrochozoa</taxon>
        <taxon>Mollusca</taxon>
        <taxon>Gastropoda</taxon>
        <taxon>Caenogastropoda</taxon>
        <taxon>Littorinimorpha</taxon>
        <taxon>Littorinoidea</taxon>
        <taxon>Littorinidae</taxon>
        <taxon>Littorina</taxon>
    </lineage>
</organism>
<dbReference type="PANTHER" id="PTHR48051">
    <property type="match status" value="1"/>
</dbReference>
<dbReference type="SUPFAM" id="SSF47769">
    <property type="entry name" value="SAM/Pointed domain"/>
    <property type="match status" value="1"/>
</dbReference>
<dbReference type="InterPro" id="IPR013761">
    <property type="entry name" value="SAM/pointed_sf"/>
</dbReference>
<dbReference type="Gene3D" id="3.80.10.10">
    <property type="entry name" value="Ribonuclease Inhibitor"/>
    <property type="match status" value="1"/>
</dbReference>
<feature type="region of interest" description="Disordered" evidence="7">
    <location>
        <begin position="1"/>
        <end position="25"/>
    </location>
</feature>
<dbReference type="SMART" id="SM00369">
    <property type="entry name" value="LRR_TYP"/>
    <property type="match status" value="4"/>
</dbReference>
<proteinExistence type="predicted"/>
<dbReference type="InterPro" id="IPR050216">
    <property type="entry name" value="LRR_domain-containing"/>
</dbReference>
<dbReference type="InterPro" id="IPR001660">
    <property type="entry name" value="SAM"/>
</dbReference>
<accession>A0AAN9AY29</accession>
<dbReference type="AlphaFoldDB" id="A0AAN9AY29"/>
<name>A0AAN9AY29_9CAEN</name>
<dbReference type="Gene3D" id="1.10.150.50">
    <property type="entry name" value="Transcription Factor, Ets-1"/>
    <property type="match status" value="1"/>
</dbReference>
<keyword evidence="2" id="KW-0677">Repeat</keyword>
<comment type="caution">
    <text evidence="10">The sequence shown here is derived from an EMBL/GenBank/DDBJ whole genome shotgun (WGS) entry which is preliminary data.</text>
</comment>
<evidence type="ECO:0000256" key="7">
    <source>
        <dbReference type="SAM" id="MobiDB-lite"/>
    </source>
</evidence>
<keyword evidence="4" id="KW-0862">Zinc</keyword>
<dbReference type="Pfam" id="PF00536">
    <property type="entry name" value="SAM_1"/>
    <property type="match status" value="1"/>
</dbReference>
<dbReference type="Proteomes" id="UP001374579">
    <property type="component" value="Unassembled WGS sequence"/>
</dbReference>
<dbReference type="InterPro" id="IPR001841">
    <property type="entry name" value="Znf_RING"/>
</dbReference>
<evidence type="ECO:0000256" key="1">
    <source>
        <dbReference type="ARBA" id="ARBA00022614"/>
    </source>
</evidence>
<dbReference type="InterPro" id="IPR003591">
    <property type="entry name" value="Leu-rich_rpt_typical-subtyp"/>
</dbReference>
<reference evidence="10 11" key="1">
    <citation type="submission" date="2024-02" db="EMBL/GenBank/DDBJ databases">
        <title>Chromosome-scale genome assembly of the rough periwinkle Littorina saxatilis.</title>
        <authorList>
            <person name="De Jode A."/>
            <person name="Faria R."/>
            <person name="Formenti G."/>
            <person name="Sims Y."/>
            <person name="Smith T.P."/>
            <person name="Tracey A."/>
            <person name="Wood J.M.D."/>
            <person name="Zagrodzka Z.B."/>
            <person name="Johannesson K."/>
            <person name="Butlin R.K."/>
            <person name="Leder E.H."/>
        </authorList>
    </citation>
    <scope>NUCLEOTIDE SEQUENCE [LARGE SCALE GENOMIC DNA]</scope>
    <source>
        <strain evidence="10">Snail1</strain>
        <tissue evidence="10">Muscle</tissue>
    </source>
</reference>
<dbReference type="PANTHER" id="PTHR48051:SF47">
    <property type="entry name" value="LEUCINE RICH REPEAT AND STERILE ALPHA MOTIF CONTAINING 1"/>
    <property type="match status" value="1"/>
</dbReference>
<evidence type="ECO:0000259" key="9">
    <source>
        <dbReference type="PROSITE" id="PS50105"/>
    </source>
</evidence>
<dbReference type="EMBL" id="JBAMIC010000018">
    <property type="protein sequence ID" value="KAK7095159.1"/>
    <property type="molecule type" value="Genomic_DNA"/>
</dbReference>
<evidence type="ECO:0000259" key="8">
    <source>
        <dbReference type="PROSITE" id="PS50089"/>
    </source>
</evidence>
<feature type="domain" description="SAM" evidence="9">
    <location>
        <begin position="577"/>
        <end position="625"/>
    </location>
</feature>
<keyword evidence="3 5" id="KW-0479">Metal-binding</keyword>
<dbReference type="SMART" id="SM00364">
    <property type="entry name" value="LRR_BAC"/>
    <property type="match status" value="4"/>
</dbReference>
<keyword evidence="1" id="KW-0433">Leucine-rich repeat</keyword>
<dbReference type="Pfam" id="PF23598">
    <property type="entry name" value="LRR_14"/>
    <property type="match status" value="1"/>
</dbReference>
<dbReference type="InterPro" id="IPR032675">
    <property type="entry name" value="LRR_dom_sf"/>
</dbReference>
<gene>
    <name evidence="10" type="ORF">V1264_006604</name>
</gene>
<feature type="coiled-coil region" evidence="6">
    <location>
        <begin position="512"/>
        <end position="539"/>
    </location>
</feature>
<evidence type="ECO:0000256" key="4">
    <source>
        <dbReference type="ARBA" id="ARBA00022833"/>
    </source>
</evidence>
<dbReference type="PROSITE" id="PS50105">
    <property type="entry name" value="SAM_DOMAIN"/>
    <property type="match status" value="1"/>
</dbReference>
<keyword evidence="3 5" id="KW-0863">Zinc-finger</keyword>
<dbReference type="CDD" id="cd16515">
    <property type="entry name" value="RING-HC_LRSAM1"/>
    <property type="match status" value="1"/>
</dbReference>
<evidence type="ECO:0000256" key="6">
    <source>
        <dbReference type="SAM" id="Coils"/>
    </source>
</evidence>
<dbReference type="PROSITE" id="PS51450">
    <property type="entry name" value="LRR"/>
    <property type="match status" value="3"/>
</dbReference>
<dbReference type="InterPro" id="IPR001611">
    <property type="entry name" value="Leu-rich_rpt"/>
</dbReference>
<dbReference type="GO" id="GO:0008270">
    <property type="term" value="F:zinc ion binding"/>
    <property type="evidence" value="ECO:0007669"/>
    <property type="project" value="UniProtKB-KW"/>
</dbReference>
<evidence type="ECO:0000256" key="2">
    <source>
        <dbReference type="ARBA" id="ARBA00022737"/>
    </source>
</evidence>
<evidence type="ECO:0000313" key="10">
    <source>
        <dbReference type="EMBL" id="KAK7095159.1"/>
    </source>
</evidence>
<dbReference type="SUPFAM" id="SSF57850">
    <property type="entry name" value="RING/U-box"/>
    <property type="match status" value="1"/>
</dbReference>
<keyword evidence="11" id="KW-1185">Reference proteome</keyword>
<dbReference type="Gene3D" id="3.30.40.10">
    <property type="entry name" value="Zinc/RING finger domain, C3HC4 (zinc finger)"/>
    <property type="match status" value="1"/>
</dbReference>
<evidence type="ECO:0000256" key="5">
    <source>
        <dbReference type="PROSITE-ProRule" id="PRU00175"/>
    </source>
</evidence>
<dbReference type="GO" id="GO:0005737">
    <property type="term" value="C:cytoplasm"/>
    <property type="evidence" value="ECO:0007669"/>
    <property type="project" value="TreeGrafter"/>
</dbReference>
<feature type="region of interest" description="Disordered" evidence="7">
    <location>
        <begin position="624"/>
        <end position="669"/>
    </location>
</feature>
<evidence type="ECO:0000256" key="3">
    <source>
        <dbReference type="ARBA" id="ARBA00022771"/>
    </source>
</evidence>
<protein>
    <submittedName>
        <fullName evidence="10">Uncharacterized protein</fullName>
    </submittedName>
</protein>
<dbReference type="SUPFAM" id="SSF52058">
    <property type="entry name" value="L domain-like"/>
    <property type="match status" value="1"/>
</dbReference>
<feature type="coiled-coil region" evidence="6">
    <location>
        <begin position="245"/>
        <end position="282"/>
    </location>
</feature>
<dbReference type="InterPro" id="IPR055414">
    <property type="entry name" value="LRR_R13L4/SHOC2-like"/>
</dbReference>
<dbReference type="InterPro" id="IPR013083">
    <property type="entry name" value="Znf_RING/FYVE/PHD"/>
</dbReference>
<dbReference type="PROSITE" id="PS50089">
    <property type="entry name" value="ZF_RING_2"/>
    <property type="match status" value="1"/>
</dbReference>
<dbReference type="SMART" id="SM00454">
    <property type="entry name" value="SAM"/>
    <property type="match status" value="1"/>
</dbReference>
<evidence type="ECO:0000313" key="11">
    <source>
        <dbReference type="Proteomes" id="UP001374579"/>
    </source>
</evidence>
<feature type="compositionally biased region" description="Basic and acidic residues" evidence="7">
    <location>
        <begin position="1"/>
        <end position="10"/>
    </location>
</feature>
<feature type="compositionally biased region" description="Basic and acidic residues" evidence="7">
    <location>
        <begin position="624"/>
        <end position="636"/>
    </location>
</feature>
<dbReference type="Pfam" id="PF13920">
    <property type="entry name" value="zf-C3HC4_3"/>
    <property type="match status" value="1"/>
</dbReference>
<keyword evidence="6" id="KW-0175">Coiled coil</keyword>
<sequence length="735" mass="84667">MPLFRRQSEKGRKRQQHQEFLAQQDPEPKFDMSECELREVPSGVFSICKVLQKEALFLNGNWLTSLGKGDIADIRNLRVLDLHGNELKTLPDNIGCLERLQILNLEGNKLKKLPDSIGNFRNLQTLNVKSNRLKELPESICDLQMLRLLDVSDNEITELPRRLACVRTLETILLDAENFKYPRNSICKQGTEAIMRFLCKENLFDYEPPSKFLLKAMEPPRGVTSSQSWNSIKTYQDEAKLLASVDHYQEIMQKKRQEAKALERQLAEEARLQEQLAVAAANHKKDLVNAMAQDQAKLDLQLSHLSALKEEERKRFLDTLNSVERRAGDLLVDLLDVNEKAKKTEALLDEIEKERMAEDDWFTVRWEELTNLRKQEVLEGMNYILDEYRMFEQQRQLSVNERDYRSQRALQMEEDISTGQVESMLHHRDNSHRAMMDTLAQQEVLQKQAVEALMMARDAKHSRITSQIALIESELAQLSVVEMGKRHLKVESEINVLAEKRIALTGMLAQLLDEQQHREKELQNRLREMEQQREDGQTDYWLVQYQRLLDMKPQALIDKESQLEIAVKKILIHASAEDYIPVFSRHRITIETMMQLDESDLKQMGVHELGLRKAIMRGIDAQRGETSKLTQKEKEISLLPQLERTEEETEPSHPPPTAPPDGEASSSPVLPRQISVTARGINTECVVCLDRMAEVIFMPCGHVCTCPKCSSPLNDCPMCRAVITQRIKLTIPVPV</sequence>
<feature type="domain" description="RING-type" evidence="8">
    <location>
        <begin position="685"/>
        <end position="720"/>
    </location>
</feature>